<dbReference type="Proteomes" id="UP000215086">
    <property type="component" value="Chromosome"/>
</dbReference>
<dbReference type="Pfam" id="PF16326">
    <property type="entry name" value="ABC_tran_CTD"/>
    <property type="match status" value="1"/>
</dbReference>
<dbReference type="Pfam" id="PF00005">
    <property type="entry name" value="ABC_tran"/>
    <property type="match status" value="2"/>
</dbReference>
<keyword evidence="7" id="KW-1185">Reference proteome</keyword>
<organism evidence="6 7">
    <name type="scientific">Thermogutta terrifontis</name>
    <dbReference type="NCBI Taxonomy" id="1331910"/>
    <lineage>
        <taxon>Bacteria</taxon>
        <taxon>Pseudomonadati</taxon>
        <taxon>Planctomycetota</taxon>
        <taxon>Planctomycetia</taxon>
        <taxon>Pirellulales</taxon>
        <taxon>Thermoguttaceae</taxon>
        <taxon>Thermogutta</taxon>
    </lineage>
</organism>
<dbReference type="InterPro" id="IPR027417">
    <property type="entry name" value="P-loop_NTPase"/>
</dbReference>
<dbReference type="Pfam" id="PF12848">
    <property type="entry name" value="ABC_tran_Xtn"/>
    <property type="match status" value="1"/>
</dbReference>
<name>A0A286RF26_9BACT</name>
<evidence type="ECO:0000313" key="6">
    <source>
        <dbReference type="EMBL" id="ASV74569.1"/>
    </source>
</evidence>
<dbReference type="RefSeq" id="WP_095414850.1">
    <property type="nucleotide sequence ID" value="NZ_CP018477.1"/>
</dbReference>
<keyword evidence="3" id="KW-0175">Coiled coil</keyword>
<dbReference type="InterPro" id="IPR003439">
    <property type="entry name" value="ABC_transporter-like_ATP-bd"/>
</dbReference>
<reference evidence="6 7" key="1">
    <citation type="journal article" name="Front. Microbiol.">
        <title>Sugar Metabolism of the First Thermophilic Planctomycete Thermogutta terrifontis: Comparative Genomic and Transcriptomic Approaches.</title>
        <authorList>
            <person name="Elcheninov A.G."/>
            <person name="Menzel P."/>
            <person name="Gudbergsdottir S.R."/>
            <person name="Slesarev A.I."/>
            <person name="Kadnikov V.V."/>
            <person name="Krogh A."/>
            <person name="Bonch-Osmolovskaya E.A."/>
            <person name="Peng X."/>
            <person name="Kublanov I.V."/>
        </authorList>
    </citation>
    <scope>NUCLEOTIDE SEQUENCE [LARGE SCALE GENOMIC DNA]</scope>
    <source>
        <strain evidence="6 7">R1</strain>
    </source>
</reference>
<dbReference type="KEGG" id="ttf:THTE_1967"/>
<dbReference type="FunFam" id="3.40.50.300:FF:000011">
    <property type="entry name" value="Putative ABC transporter ATP-binding component"/>
    <property type="match status" value="1"/>
</dbReference>
<dbReference type="Gene3D" id="1.10.287.380">
    <property type="entry name" value="Valyl-tRNA synthetase, C-terminal domain"/>
    <property type="match status" value="1"/>
</dbReference>
<dbReference type="InterPro" id="IPR032524">
    <property type="entry name" value="ABC_tran_C"/>
</dbReference>
<dbReference type="SMART" id="SM00382">
    <property type="entry name" value="AAA"/>
    <property type="match status" value="2"/>
</dbReference>
<feature type="domain" description="ABC transporter" evidence="5">
    <location>
        <begin position="326"/>
        <end position="541"/>
    </location>
</feature>
<evidence type="ECO:0000256" key="1">
    <source>
        <dbReference type="ARBA" id="ARBA00022741"/>
    </source>
</evidence>
<dbReference type="PANTHER" id="PTHR42855:SF2">
    <property type="entry name" value="DRUG RESISTANCE ABC TRANSPORTER,ATP-BINDING PROTEIN"/>
    <property type="match status" value="1"/>
</dbReference>
<feature type="domain" description="ABC transporter" evidence="5">
    <location>
        <begin position="4"/>
        <end position="260"/>
    </location>
</feature>
<dbReference type="InterPro" id="IPR032781">
    <property type="entry name" value="ABC_tran_Xtn"/>
</dbReference>
<dbReference type="CDD" id="cd03221">
    <property type="entry name" value="ABCF_EF-3"/>
    <property type="match status" value="2"/>
</dbReference>
<dbReference type="PROSITE" id="PS00211">
    <property type="entry name" value="ABC_TRANSPORTER_1"/>
    <property type="match status" value="1"/>
</dbReference>
<evidence type="ECO:0000256" key="3">
    <source>
        <dbReference type="SAM" id="Coils"/>
    </source>
</evidence>
<dbReference type="GO" id="GO:0005524">
    <property type="term" value="F:ATP binding"/>
    <property type="evidence" value="ECO:0007669"/>
    <property type="project" value="UniProtKB-KW"/>
</dbReference>
<accession>A0A286RF26</accession>
<dbReference type="InterPro" id="IPR017871">
    <property type="entry name" value="ABC_transporter-like_CS"/>
</dbReference>
<sequence length="642" mass="73130">MQVLHVEGIRKYFGPNPVLDGVTFDLYAGDRAGLVGPNGSGKTTLLKIIAGLESPDGGECQITTGIRLGYLEQHAEFLPGRTVWEEAQSALQHLLELQHEAERTAALLAEIQRPDERARLAARFDRLQQELHRLNAYHLDHKIEQILVGLGLGPDFFDRPACELSGGEQNRLLLAKLLLSEPDFMLLDEPSNHLDIEATRWLEEFLANHRAAMIIVSHDRYFLDKVTTRTLELFRGTVETFPGNFSAYRRQKEERLLVARRTYEKQLEEIEKAEEFIRRHHYGQKAAQAQDRRKKLERIELVEPPREITAPPIQFPAAERSGDIVLRVENLGKSFGRPLFKGLTFEIARGQRWGILGPNGCGKSTLLKCLLGEVEPDEGRVIRGHNVIVGYFDQHLTCLPPDLPAMDAVLPTSIVGDDLVEQKRRDLLAKFGITGDRALTPVRNLSGGERCRVALARLTAAKANFLVLDEPTNHLDLWARDALEQALRRFDGTVLFVSHDRYFIDQVADHLLVFEGAEVRVIHGNYAMYQALADARRAESAQKIKDTAPDESQVRRPSKRADDRGEGSGKRKRRFPYRKVEDIEADILQHEARREEIHRELSEPETYRHGDRVKRLKQELEELEQKLQSLYAHWEEAMELNG</sequence>
<evidence type="ECO:0000259" key="5">
    <source>
        <dbReference type="PROSITE" id="PS50893"/>
    </source>
</evidence>
<dbReference type="SUPFAM" id="SSF52540">
    <property type="entry name" value="P-loop containing nucleoside triphosphate hydrolases"/>
    <property type="match status" value="2"/>
</dbReference>
<dbReference type="InterPro" id="IPR003593">
    <property type="entry name" value="AAA+_ATPase"/>
</dbReference>
<dbReference type="GO" id="GO:0003677">
    <property type="term" value="F:DNA binding"/>
    <property type="evidence" value="ECO:0007669"/>
    <property type="project" value="InterPro"/>
</dbReference>
<gene>
    <name evidence="6" type="ORF">THTE_1967</name>
</gene>
<keyword evidence="2" id="KW-0067">ATP-binding</keyword>
<keyword evidence="1" id="KW-0547">Nucleotide-binding</keyword>
<dbReference type="OrthoDB" id="9760950at2"/>
<evidence type="ECO:0000256" key="2">
    <source>
        <dbReference type="ARBA" id="ARBA00022840"/>
    </source>
</evidence>
<proteinExistence type="predicted"/>
<feature type="region of interest" description="Disordered" evidence="4">
    <location>
        <begin position="540"/>
        <end position="575"/>
    </location>
</feature>
<dbReference type="AlphaFoldDB" id="A0A286RF26"/>
<dbReference type="PROSITE" id="PS50893">
    <property type="entry name" value="ABC_TRANSPORTER_2"/>
    <property type="match status" value="2"/>
</dbReference>
<dbReference type="PANTHER" id="PTHR42855">
    <property type="entry name" value="ABC TRANSPORTER ATP-BINDING SUBUNIT"/>
    <property type="match status" value="1"/>
</dbReference>
<evidence type="ECO:0000313" key="7">
    <source>
        <dbReference type="Proteomes" id="UP000215086"/>
    </source>
</evidence>
<dbReference type="GO" id="GO:0016887">
    <property type="term" value="F:ATP hydrolysis activity"/>
    <property type="evidence" value="ECO:0007669"/>
    <property type="project" value="InterPro"/>
</dbReference>
<feature type="compositionally biased region" description="Basic and acidic residues" evidence="4">
    <location>
        <begin position="540"/>
        <end position="569"/>
    </location>
</feature>
<feature type="coiled-coil region" evidence="3">
    <location>
        <begin position="580"/>
        <end position="640"/>
    </location>
</feature>
<protein>
    <submittedName>
        <fullName evidence="6">ATPase components of ABC transporters with duplicated ATPase domains</fullName>
    </submittedName>
</protein>
<feature type="coiled-coil region" evidence="3">
    <location>
        <begin position="249"/>
        <end position="280"/>
    </location>
</feature>
<dbReference type="InterPro" id="IPR051309">
    <property type="entry name" value="ABCF_ATPase"/>
</dbReference>
<dbReference type="EMBL" id="CP018477">
    <property type="protein sequence ID" value="ASV74569.1"/>
    <property type="molecule type" value="Genomic_DNA"/>
</dbReference>
<dbReference type="InterPro" id="IPR037118">
    <property type="entry name" value="Val-tRNA_synth_C_sf"/>
</dbReference>
<evidence type="ECO:0000256" key="4">
    <source>
        <dbReference type="SAM" id="MobiDB-lite"/>
    </source>
</evidence>
<dbReference type="Gene3D" id="3.40.50.300">
    <property type="entry name" value="P-loop containing nucleotide triphosphate hydrolases"/>
    <property type="match status" value="2"/>
</dbReference>